<accession>A0AAV4QGE5</accession>
<keyword evidence="3" id="KW-1185">Reference proteome</keyword>
<gene>
    <name evidence="2" type="ORF">CEXT_698251</name>
</gene>
<feature type="compositionally biased region" description="Basic and acidic residues" evidence="1">
    <location>
        <begin position="84"/>
        <end position="96"/>
    </location>
</feature>
<dbReference type="Proteomes" id="UP001054945">
    <property type="component" value="Unassembled WGS sequence"/>
</dbReference>
<feature type="region of interest" description="Disordered" evidence="1">
    <location>
        <begin position="62"/>
        <end position="96"/>
    </location>
</feature>
<evidence type="ECO:0000313" key="2">
    <source>
        <dbReference type="EMBL" id="GIY07181.1"/>
    </source>
</evidence>
<proteinExistence type="predicted"/>
<comment type="caution">
    <text evidence="2">The sequence shown here is derived from an EMBL/GenBank/DDBJ whole genome shotgun (WGS) entry which is preliminary data.</text>
</comment>
<reference evidence="2 3" key="1">
    <citation type="submission" date="2021-06" db="EMBL/GenBank/DDBJ databases">
        <title>Caerostris extrusa draft genome.</title>
        <authorList>
            <person name="Kono N."/>
            <person name="Arakawa K."/>
        </authorList>
    </citation>
    <scope>NUCLEOTIDE SEQUENCE [LARGE SCALE GENOMIC DNA]</scope>
</reference>
<dbReference type="EMBL" id="BPLR01006063">
    <property type="protein sequence ID" value="GIY07181.1"/>
    <property type="molecule type" value="Genomic_DNA"/>
</dbReference>
<evidence type="ECO:0000256" key="1">
    <source>
        <dbReference type="SAM" id="MobiDB-lite"/>
    </source>
</evidence>
<feature type="compositionally biased region" description="Basic residues" evidence="1">
    <location>
        <begin position="65"/>
        <end position="83"/>
    </location>
</feature>
<dbReference type="AlphaFoldDB" id="A0AAV4QGE5"/>
<name>A0AAV4QGE5_CAEEX</name>
<sequence>MMPHRVSGLLIKRKAPTALQKQTSRKRESCWGKEGILMRPDFRVSPWDLQLLLAASPKSTAFRQNRFKAHSNHKSPKKRRCGHCVKEKPSDTNQKH</sequence>
<protein>
    <submittedName>
        <fullName evidence="2">Uncharacterized protein</fullName>
    </submittedName>
</protein>
<organism evidence="2 3">
    <name type="scientific">Caerostris extrusa</name>
    <name type="common">Bark spider</name>
    <name type="synonym">Caerostris bankana</name>
    <dbReference type="NCBI Taxonomy" id="172846"/>
    <lineage>
        <taxon>Eukaryota</taxon>
        <taxon>Metazoa</taxon>
        <taxon>Ecdysozoa</taxon>
        <taxon>Arthropoda</taxon>
        <taxon>Chelicerata</taxon>
        <taxon>Arachnida</taxon>
        <taxon>Araneae</taxon>
        <taxon>Araneomorphae</taxon>
        <taxon>Entelegynae</taxon>
        <taxon>Araneoidea</taxon>
        <taxon>Araneidae</taxon>
        <taxon>Caerostris</taxon>
    </lineage>
</organism>
<evidence type="ECO:0000313" key="3">
    <source>
        <dbReference type="Proteomes" id="UP001054945"/>
    </source>
</evidence>